<keyword evidence="1" id="KW-0175">Coiled coil</keyword>
<dbReference type="EMBL" id="HBNS01009014">
    <property type="protein sequence ID" value="CAE4592640.1"/>
    <property type="molecule type" value="Transcribed_RNA"/>
</dbReference>
<evidence type="ECO:0000256" key="1">
    <source>
        <dbReference type="SAM" id="Coils"/>
    </source>
</evidence>
<proteinExistence type="predicted"/>
<name>A0A7S4QST8_9STRA</name>
<feature type="coiled-coil region" evidence="1">
    <location>
        <begin position="69"/>
        <end position="152"/>
    </location>
</feature>
<accession>A0A7S4QST8</accession>
<sequence length="170" mass="19761">MAKAQMNRLRNDSAMRRKRTNKVLFLDKCAPIVIDSKQDTDNIAQMMHMVDAPGLRNRLFIVQQQISAYHNISEEIEKLKAHNKHLECQASYFLEGKSSHMMRVHSLENEIVGLKMKLAQSKEKVDSHNFNMQTVISEMKILEETAKALRCRSLHPESLFRRLAIKDALW</sequence>
<evidence type="ECO:0000313" key="2">
    <source>
        <dbReference type="EMBL" id="CAE4592640.1"/>
    </source>
</evidence>
<dbReference type="AlphaFoldDB" id="A0A7S4QST8"/>
<organism evidence="2">
    <name type="scientific">Ditylum brightwellii</name>
    <dbReference type="NCBI Taxonomy" id="49249"/>
    <lineage>
        <taxon>Eukaryota</taxon>
        <taxon>Sar</taxon>
        <taxon>Stramenopiles</taxon>
        <taxon>Ochrophyta</taxon>
        <taxon>Bacillariophyta</taxon>
        <taxon>Mediophyceae</taxon>
        <taxon>Lithodesmiophycidae</taxon>
        <taxon>Lithodesmiales</taxon>
        <taxon>Lithodesmiaceae</taxon>
        <taxon>Ditylum</taxon>
    </lineage>
</organism>
<protein>
    <submittedName>
        <fullName evidence="2">Uncharacterized protein</fullName>
    </submittedName>
</protein>
<reference evidence="2" key="1">
    <citation type="submission" date="2021-01" db="EMBL/GenBank/DDBJ databases">
        <authorList>
            <person name="Corre E."/>
            <person name="Pelletier E."/>
            <person name="Niang G."/>
            <person name="Scheremetjew M."/>
            <person name="Finn R."/>
            <person name="Kale V."/>
            <person name="Holt S."/>
            <person name="Cochrane G."/>
            <person name="Meng A."/>
            <person name="Brown T."/>
            <person name="Cohen L."/>
        </authorList>
    </citation>
    <scope>NUCLEOTIDE SEQUENCE</scope>
    <source>
        <strain evidence="2">GSO104</strain>
    </source>
</reference>
<gene>
    <name evidence="2" type="ORF">DBRI00130_LOCUS7284</name>
</gene>